<dbReference type="InterPro" id="IPR001647">
    <property type="entry name" value="HTH_TetR"/>
</dbReference>
<dbReference type="RefSeq" id="WP_209886787.1">
    <property type="nucleotide sequence ID" value="NZ_BAAAJV010000011.1"/>
</dbReference>
<keyword evidence="5" id="KW-1185">Reference proteome</keyword>
<evidence type="ECO:0000313" key="5">
    <source>
        <dbReference type="Proteomes" id="UP000698222"/>
    </source>
</evidence>
<feature type="domain" description="HTH tetR-type" evidence="3">
    <location>
        <begin position="5"/>
        <end position="64"/>
    </location>
</feature>
<dbReference type="Proteomes" id="UP000698222">
    <property type="component" value="Unassembled WGS sequence"/>
</dbReference>
<dbReference type="PRINTS" id="PR00455">
    <property type="entry name" value="HTHTETR"/>
</dbReference>
<comment type="caution">
    <text evidence="4">The sequence shown here is derived from an EMBL/GenBank/DDBJ whole genome shotgun (WGS) entry which is preliminary data.</text>
</comment>
<dbReference type="PANTHER" id="PTHR30055:SF146">
    <property type="entry name" value="HTH-TYPE TRANSCRIPTIONAL DUAL REGULATOR CECR"/>
    <property type="match status" value="1"/>
</dbReference>
<dbReference type="Gene3D" id="1.10.357.10">
    <property type="entry name" value="Tetracycline Repressor, domain 2"/>
    <property type="match status" value="1"/>
</dbReference>
<dbReference type="InterPro" id="IPR041484">
    <property type="entry name" value="TetR_C_25"/>
</dbReference>
<sequence>MADPIPADERILQAALRRFAVDGLSAPLRRVAEDAGVSAGLIIHHYGSREKLLEACDQRTLEVTRTEKSGLLAGGSGELLAQLAQAEQYAPVVGYVLRRLQAGGPLAIQLVEDFATSAVDYLADGERAGTITPSRDPQGRAEVLMEMALGALLLQLPAQREQLDLEELPAWLRKYTQRIIGPLLEIYTIPLLTDRSLLDAYLATTAGPDPTPSPPTTGERP</sequence>
<keyword evidence="1 2" id="KW-0238">DNA-binding</keyword>
<dbReference type="InterPro" id="IPR009057">
    <property type="entry name" value="Homeodomain-like_sf"/>
</dbReference>
<evidence type="ECO:0000313" key="4">
    <source>
        <dbReference type="EMBL" id="MBP2407521.1"/>
    </source>
</evidence>
<reference evidence="4 5" key="1">
    <citation type="submission" date="2021-03" db="EMBL/GenBank/DDBJ databases">
        <title>Sequencing the genomes of 1000 actinobacteria strains.</title>
        <authorList>
            <person name="Klenk H.-P."/>
        </authorList>
    </citation>
    <scope>NUCLEOTIDE SEQUENCE [LARGE SCALE GENOMIC DNA]</scope>
    <source>
        <strain evidence="4 5">DSM 14564</strain>
    </source>
</reference>
<feature type="DNA-binding region" description="H-T-H motif" evidence="2">
    <location>
        <begin position="27"/>
        <end position="46"/>
    </location>
</feature>
<dbReference type="Pfam" id="PF00440">
    <property type="entry name" value="TetR_N"/>
    <property type="match status" value="1"/>
</dbReference>
<dbReference type="EMBL" id="JAGIOC010000001">
    <property type="protein sequence ID" value="MBP2407521.1"/>
    <property type="molecule type" value="Genomic_DNA"/>
</dbReference>
<organism evidence="4 5">
    <name type="scientific">Brachybacterium fresconis</name>
    <dbReference type="NCBI Taxonomy" id="173363"/>
    <lineage>
        <taxon>Bacteria</taxon>
        <taxon>Bacillati</taxon>
        <taxon>Actinomycetota</taxon>
        <taxon>Actinomycetes</taxon>
        <taxon>Micrococcales</taxon>
        <taxon>Dermabacteraceae</taxon>
        <taxon>Brachybacterium</taxon>
    </lineage>
</organism>
<protein>
    <submittedName>
        <fullName evidence="4">AcrR family transcriptional regulator</fullName>
    </submittedName>
</protein>
<dbReference type="PANTHER" id="PTHR30055">
    <property type="entry name" value="HTH-TYPE TRANSCRIPTIONAL REGULATOR RUTR"/>
    <property type="match status" value="1"/>
</dbReference>
<gene>
    <name evidence="4" type="ORF">JOF44_000424</name>
</gene>
<evidence type="ECO:0000259" key="3">
    <source>
        <dbReference type="PROSITE" id="PS50977"/>
    </source>
</evidence>
<evidence type="ECO:0000256" key="2">
    <source>
        <dbReference type="PROSITE-ProRule" id="PRU00335"/>
    </source>
</evidence>
<dbReference type="SUPFAM" id="SSF46689">
    <property type="entry name" value="Homeodomain-like"/>
    <property type="match status" value="1"/>
</dbReference>
<name>A0ABS4YFE2_9MICO</name>
<dbReference type="InterPro" id="IPR050109">
    <property type="entry name" value="HTH-type_TetR-like_transc_reg"/>
</dbReference>
<accession>A0ABS4YFE2</accession>
<evidence type="ECO:0000256" key="1">
    <source>
        <dbReference type="ARBA" id="ARBA00023125"/>
    </source>
</evidence>
<proteinExistence type="predicted"/>
<dbReference type="PROSITE" id="PS50977">
    <property type="entry name" value="HTH_TETR_2"/>
    <property type="match status" value="1"/>
</dbReference>
<dbReference type="Pfam" id="PF17933">
    <property type="entry name" value="TetR_C_25"/>
    <property type="match status" value="1"/>
</dbReference>